<sequence>MEETEKGQWTSEEDNKLVSYIQQHGSGDWTAVSKNTGLHRNGKSCRLRWLNQLNPNIKRGNFTTDEDLIIIRHQALNGNRWSAIAAQLPGRTDNDIKNYWHVHLKKKFSNVNSCSDNYGAEGTTKYEGDVATIGGLDYIKAYYDKMYKNSITGNSIIPTGNSITPPQNQLDENFFDDIGIPTMEEIDRLLLEDPDAPLPPPSPHSAPSTAPEQEGHDYLLNISGPLDHDQLSFGPY</sequence>
<dbReference type="OMA" id="WSAIANY"/>
<organism evidence="5 6">
    <name type="scientific">Daucus carota subsp. sativus</name>
    <name type="common">Carrot</name>
    <dbReference type="NCBI Taxonomy" id="79200"/>
    <lineage>
        <taxon>Eukaryota</taxon>
        <taxon>Viridiplantae</taxon>
        <taxon>Streptophyta</taxon>
        <taxon>Embryophyta</taxon>
        <taxon>Tracheophyta</taxon>
        <taxon>Spermatophyta</taxon>
        <taxon>Magnoliopsida</taxon>
        <taxon>eudicotyledons</taxon>
        <taxon>Gunneridae</taxon>
        <taxon>Pentapetalae</taxon>
        <taxon>asterids</taxon>
        <taxon>campanulids</taxon>
        <taxon>Apiales</taxon>
        <taxon>Apiaceae</taxon>
        <taxon>Apioideae</taxon>
        <taxon>Scandiceae</taxon>
        <taxon>Daucinae</taxon>
        <taxon>Daucus</taxon>
        <taxon>Daucus sect. Daucus</taxon>
    </lineage>
</organism>
<protein>
    <submittedName>
        <fullName evidence="5">Uncharacterized protein</fullName>
    </submittedName>
</protein>
<comment type="subcellular location">
    <subcellularLocation>
        <location evidence="1">Nucleus</location>
    </subcellularLocation>
</comment>
<evidence type="ECO:0000313" key="6">
    <source>
        <dbReference type="Proteomes" id="UP000077755"/>
    </source>
</evidence>
<gene>
    <name evidence="5" type="ORF">DCAR_0417992</name>
</gene>
<dbReference type="Proteomes" id="UP000077755">
    <property type="component" value="Chromosome 4"/>
</dbReference>
<dbReference type="PROSITE" id="PS50090">
    <property type="entry name" value="MYB_LIKE"/>
    <property type="match status" value="2"/>
</dbReference>
<evidence type="ECO:0000256" key="1">
    <source>
        <dbReference type="ARBA" id="ARBA00004123"/>
    </source>
</evidence>
<keyword evidence="6" id="KW-1185">Reference proteome</keyword>
<dbReference type="InterPro" id="IPR009057">
    <property type="entry name" value="Homeodomain-like_sf"/>
</dbReference>
<accession>A0A165Z2I3</accession>
<dbReference type="Gene3D" id="1.10.10.60">
    <property type="entry name" value="Homeodomain-like"/>
    <property type="match status" value="2"/>
</dbReference>
<evidence type="ECO:0000256" key="2">
    <source>
        <dbReference type="ARBA" id="ARBA00022737"/>
    </source>
</evidence>
<evidence type="ECO:0000313" key="5">
    <source>
        <dbReference type="EMBL" id="WOG98648.1"/>
    </source>
</evidence>
<dbReference type="InterPro" id="IPR015495">
    <property type="entry name" value="Myb_TF_plants"/>
</dbReference>
<keyword evidence="2" id="KW-0677">Repeat</keyword>
<dbReference type="InterPro" id="IPR001005">
    <property type="entry name" value="SANT/Myb"/>
</dbReference>
<keyword evidence="4" id="KW-0539">Nucleus</keyword>
<keyword evidence="3" id="KW-0238">DNA-binding</keyword>
<dbReference type="GO" id="GO:0003677">
    <property type="term" value="F:DNA binding"/>
    <property type="evidence" value="ECO:0007669"/>
    <property type="project" value="UniProtKB-KW"/>
</dbReference>
<dbReference type="Pfam" id="PF13921">
    <property type="entry name" value="Myb_DNA-bind_6"/>
    <property type="match status" value="1"/>
</dbReference>
<dbReference type="CDD" id="cd00167">
    <property type="entry name" value="SANT"/>
    <property type="match status" value="2"/>
</dbReference>
<dbReference type="EMBL" id="CP093346">
    <property type="protein sequence ID" value="WOG98648.1"/>
    <property type="molecule type" value="Genomic_DNA"/>
</dbReference>
<evidence type="ECO:0000256" key="3">
    <source>
        <dbReference type="ARBA" id="ARBA00023125"/>
    </source>
</evidence>
<reference evidence="5" key="2">
    <citation type="submission" date="2022-03" db="EMBL/GenBank/DDBJ databases">
        <title>Draft title - Genomic analysis of global carrot germplasm unveils the trajectory of domestication and the origin of high carotenoid orange carrot.</title>
        <authorList>
            <person name="Iorizzo M."/>
            <person name="Ellison S."/>
            <person name="Senalik D."/>
            <person name="Macko-Podgorni A."/>
            <person name="Grzebelus D."/>
            <person name="Bostan H."/>
            <person name="Rolling W."/>
            <person name="Curaba J."/>
            <person name="Simon P."/>
        </authorList>
    </citation>
    <scope>NUCLEOTIDE SEQUENCE</scope>
    <source>
        <tissue evidence="5">Leaf</tissue>
    </source>
</reference>
<dbReference type="PANTHER" id="PTHR10641:SF1290">
    <property type="entry name" value="MYB-RELATED PROTEIN 306-LIKE"/>
    <property type="match status" value="1"/>
</dbReference>
<dbReference type="GO" id="GO:0005634">
    <property type="term" value="C:nucleus"/>
    <property type="evidence" value="ECO:0007669"/>
    <property type="project" value="UniProtKB-SubCell"/>
</dbReference>
<dbReference type="Gramene" id="KZM99537">
    <property type="protein sequence ID" value="KZM99537"/>
    <property type="gene ID" value="DCAR_013101"/>
</dbReference>
<dbReference type="SMART" id="SM00717">
    <property type="entry name" value="SANT"/>
    <property type="match status" value="2"/>
</dbReference>
<dbReference type="PROSITE" id="PS51294">
    <property type="entry name" value="HTH_MYB"/>
    <property type="match status" value="2"/>
</dbReference>
<evidence type="ECO:0000256" key="4">
    <source>
        <dbReference type="ARBA" id="ARBA00023242"/>
    </source>
</evidence>
<name>A0A165Z2I3_DAUCS</name>
<proteinExistence type="predicted"/>
<dbReference type="FunFam" id="1.10.10.60:FF:000001">
    <property type="entry name" value="MYB-related transcription factor"/>
    <property type="match status" value="1"/>
</dbReference>
<dbReference type="InterPro" id="IPR017930">
    <property type="entry name" value="Myb_dom"/>
</dbReference>
<dbReference type="AlphaFoldDB" id="A0A165Z2I3"/>
<dbReference type="PANTHER" id="PTHR10641">
    <property type="entry name" value="MYB FAMILY TRANSCRIPTION FACTOR"/>
    <property type="match status" value="1"/>
</dbReference>
<dbReference type="SUPFAM" id="SSF46689">
    <property type="entry name" value="Homeodomain-like"/>
    <property type="match status" value="1"/>
</dbReference>
<reference evidence="5" key="1">
    <citation type="journal article" date="2016" name="Nat. Genet.">
        <title>A high-quality carrot genome assembly provides new insights into carotenoid accumulation and asterid genome evolution.</title>
        <authorList>
            <person name="Iorizzo M."/>
            <person name="Ellison S."/>
            <person name="Senalik D."/>
            <person name="Zeng P."/>
            <person name="Satapoomin P."/>
            <person name="Huang J."/>
            <person name="Bowman M."/>
            <person name="Iovene M."/>
            <person name="Sanseverino W."/>
            <person name="Cavagnaro P."/>
            <person name="Yildiz M."/>
            <person name="Macko-Podgorni A."/>
            <person name="Moranska E."/>
            <person name="Grzebelus E."/>
            <person name="Grzebelus D."/>
            <person name="Ashrafi H."/>
            <person name="Zheng Z."/>
            <person name="Cheng S."/>
            <person name="Spooner D."/>
            <person name="Van Deynze A."/>
            <person name="Simon P."/>
        </authorList>
    </citation>
    <scope>NUCLEOTIDE SEQUENCE</scope>
    <source>
        <tissue evidence="5">Leaf</tissue>
    </source>
</reference>